<dbReference type="Gene3D" id="2.30.42.10">
    <property type="match status" value="1"/>
</dbReference>
<comment type="caution">
    <text evidence="2">The sequence shown here is derived from an EMBL/GenBank/DDBJ whole genome shotgun (WGS) entry which is preliminary data.</text>
</comment>
<dbReference type="PROSITE" id="PS50106">
    <property type="entry name" value="PDZ"/>
    <property type="match status" value="1"/>
</dbReference>
<dbReference type="RefSeq" id="WP_136533399.1">
    <property type="nucleotide sequence ID" value="NZ_STGY01000017.1"/>
</dbReference>
<evidence type="ECO:0000259" key="1">
    <source>
        <dbReference type="PROSITE" id="PS50106"/>
    </source>
</evidence>
<name>A0A4S8QEJ3_9ACTN</name>
<dbReference type="AlphaFoldDB" id="A0A4S8QEJ3"/>
<dbReference type="SUPFAM" id="SSF50156">
    <property type="entry name" value="PDZ domain-like"/>
    <property type="match status" value="1"/>
</dbReference>
<dbReference type="Gene3D" id="2.130.10.10">
    <property type="entry name" value="YVTN repeat-like/Quinoprotein amine dehydrogenase"/>
    <property type="match status" value="1"/>
</dbReference>
<proteinExistence type="predicted"/>
<dbReference type="InterPro" id="IPR006311">
    <property type="entry name" value="TAT_signal"/>
</dbReference>
<keyword evidence="3" id="KW-1185">Reference proteome</keyword>
<dbReference type="SUPFAM" id="SSF50998">
    <property type="entry name" value="Quinoprotein alcohol dehydrogenase-like"/>
    <property type="match status" value="1"/>
</dbReference>
<dbReference type="EMBL" id="STGY01000017">
    <property type="protein sequence ID" value="THV42760.1"/>
    <property type="molecule type" value="Genomic_DNA"/>
</dbReference>
<sequence length="602" mass="63593">MQHETEPDLSRRRRARSAAAVGAAANLALFARGSDDSDASADAEEPATAGTGFETACLAARTYRRGMKFNLAHGWNSLVLAISALALAAACTSAQQGTIGDPDESAQEQSAAEDYTPPLSFGSEIVRAEVEAHFIDDDLLYTLDATDPVGARADSITSWSIDSGEITGTVFVDDIASDLREYGNQRARFAKVDGKVVLIYARVTESEDPQTGDATESMNVTMLDAEDGATIWDSSFVMSSPTGSDSRLDGSGSMDIRSVSDDHVIITGWNDDFTGLEAWVLDTADGERTALDLDVAPVVENDGVLAGWRLDLSQTRSIVGIELESGDAVWELELGPTSDIVHLGDGLLAAYEYAYEYESALQEAGGAFESVTQSNRVIDAASGEELIAFETESEGTVSCLHDGFGLVGCADEERSYLEVFDAGTGESVWSSRHVPVDWNHPDLLSAFSKGVLYVGDTYDSSFAAIDAYTGEYLTEALPAAFTEVGTGYGLHVGEEWDSPLALTLYPAAIDHGAVLGVEVADTPNAVETSGAVVVSVKAGSPAEQAGLLEDDLIVAINDSAVGSASDLVDLIALYEPGQTVEVWFNRGAEGESQSTQVTLDGT</sequence>
<reference evidence="3" key="1">
    <citation type="submission" date="2019-04" db="EMBL/GenBank/DDBJ databases">
        <title>Nocardioides xinjiangensis sp. nov.</title>
        <authorList>
            <person name="Liu S."/>
        </authorList>
    </citation>
    <scope>NUCLEOTIDE SEQUENCE [LARGE SCALE GENOMIC DNA]</scope>
    <source>
        <strain evidence="3">18</strain>
    </source>
</reference>
<dbReference type="SMART" id="SM00228">
    <property type="entry name" value="PDZ"/>
    <property type="match status" value="1"/>
</dbReference>
<evidence type="ECO:0000313" key="2">
    <source>
        <dbReference type="EMBL" id="THV42760.1"/>
    </source>
</evidence>
<organism evidence="2 3">
    <name type="scientific">Glycomyces buryatensis</name>
    <dbReference type="NCBI Taxonomy" id="2570927"/>
    <lineage>
        <taxon>Bacteria</taxon>
        <taxon>Bacillati</taxon>
        <taxon>Actinomycetota</taxon>
        <taxon>Actinomycetes</taxon>
        <taxon>Glycomycetales</taxon>
        <taxon>Glycomycetaceae</taxon>
        <taxon>Glycomyces</taxon>
    </lineage>
</organism>
<dbReference type="InterPro" id="IPR001478">
    <property type="entry name" value="PDZ"/>
</dbReference>
<accession>A0A4S8QEJ3</accession>
<dbReference type="Proteomes" id="UP000308760">
    <property type="component" value="Unassembled WGS sequence"/>
</dbReference>
<dbReference type="InterPro" id="IPR011047">
    <property type="entry name" value="Quinoprotein_ADH-like_sf"/>
</dbReference>
<dbReference type="InterPro" id="IPR036034">
    <property type="entry name" value="PDZ_sf"/>
</dbReference>
<reference evidence="2 3" key="2">
    <citation type="submission" date="2019-05" db="EMBL/GenBank/DDBJ databases">
        <title>Glycomyces buryatensis sp. nov.</title>
        <authorList>
            <person name="Nikitina E."/>
        </authorList>
    </citation>
    <scope>NUCLEOTIDE SEQUENCE [LARGE SCALE GENOMIC DNA]</scope>
    <source>
        <strain evidence="2 3">18</strain>
    </source>
</reference>
<gene>
    <name evidence="2" type="ORF">FAB82_04750</name>
</gene>
<dbReference type="PROSITE" id="PS51318">
    <property type="entry name" value="TAT"/>
    <property type="match status" value="1"/>
</dbReference>
<evidence type="ECO:0000313" key="3">
    <source>
        <dbReference type="Proteomes" id="UP000308760"/>
    </source>
</evidence>
<dbReference type="Pfam" id="PF13180">
    <property type="entry name" value="PDZ_2"/>
    <property type="match status" value="1"/>
</dbReference>
<dbReference type="InterPro" id="IPR015943">
    <property type="entry name" value="WD40/YVTN_repeat-like_dom_sf"/>
</dbReference>
<protein>
    <submittedName>
        <fullName evidence="2">PDZ domain-containing protein</fullName>
    </submittedName>
</protein>
<feature type="domain" description="PDZ" evidence="1">
    <location>
        <begin position="501"/>
        <end position="588"/>
    </location>
</feature>
<dbReference type="OrthoDB" id="3416463at2"/>